<evidence type="ECO:0000256" key="6">
    <source>
        <dbReference type="RuleBase" id="RU362026"/>
    </source>
</evidence>
<dbReference type="PRINTS" id="PR00508">
    <property type="entry name" value="S21N4MTFRASE"/>
</dbReference>
<proteinExistence type="inferred from homology"/>
<dbReference type="GO" id="GO:0005737">
    <property type="term" value="C:cytoplasm"/>
    <property type="evidence" value="ECO:0007669"/>
    <property type="project" value="TreeGrafter"/>
</dbReference>
<dbReference type="GO" id="GO:0003677">
    <property type="term" value="F:DNA binding"/>
    <property type="evidence" value="ECO:0007669"/>
    <property type="project" value="InterPro"/>
</dbReference>
<organism evidence="8 9">
    <name type="scientific">Natronincola peptidivorans</name>
    <dbReference type="NCBI Taxonomy" id="426128"/>
    <lineage>
        <taxon>Bacteria</taxon>
        <taxon>Bacillati</taxon>
        <taxon>Bacillota</taxon>
        <taxon>Clostridia</taxon>
        <taxon>Peptostreptococcales</taxon>
        <taxon>Natronincolaceae</taxon>
        <taxon>Natronincola</taxon>
    </lineage>
</organism>
<dbReference type="PROSITE" id="PS00092">
    <property type="entry name" value="N6_MTASE"/>
    <property type="match status" value="1"/>
</dbReference>
<reference evidence="8 9" key="1">
    <citation type="submission" date="2016-10" db="EMBL/GenBank/DDBJ databases">
        <authorList>
            <person name="de Groot N.N."/>
        </authorList>
    </citation>
    <scope>NUCLEOTIDE SEQUENCE [LARGE SCALE GENOMIC DNA]</scope>
    <source>
        <strain evidence="8 9">DSM 18979</strain>
    </source>
</reference>
<gene>
    <name evidence="8" type="ORF">SAMN05660297_02467</name>
</gene>
<sequence length="394" mass="45405">MIIIKKFKFLEEFSYGVKDTDNMIIHGDNKKVLDQLSKSHLGLVKCIYIDPPYNNSEKYTHYKDDMGHDRWVDYITNTLKRLEPLLSQDGSIWISIDDNEVHYLKVLADKVFKRKNFLTTIIWEHRTSRENRKVFSNNHEYILVYAKNPDKFKASRNLLPATPEILKRYKNPDNDPRGPWQSVSAHVQAGHAVKSQFYDIIAPNGKVHSLPNGRCWAYNKERMDKEISENNIWFGKDGNGVPRIKKFLVDKEVGVTPETLWLGSEVGTTNTAKKHLLSLFPDKKVFDTPKPEELIKRILDISTNEGDIVLDAYLGSGTTSAVAHKMNRKYIGIEKGEHIYDIVVPRMQRIIDGEEYGGITKDTYWNCGGGYNLYQFKGVQEIKLKEGNTIYQVS</sequence>
<keyword evidence="9" id="KW-1185">Reference proteome</keyword>
<name>A0A1I0EKQ7_9FIRM</name>
<dbReference type="PANTHER" id="PTHR13370:SF3">
    <property type="entry name" value="TRNA (GUANINE(10)-N2)-METHYLTRANSFERASE HOMOLOG"/>
    <property type="match status" value="1"/>
</dbReference>
<evidence type="ECO:0000313" key="8">
    <source>
        <dbReference type="EMBL" id="SET46041.1"/>
    </source>
</evidence>
<dbReference type="InterPro" id="IPR002941">
    <property type="entry name" value="DNA_methylase_N4/N6"/>
</dbReference>
<evidence type="ECO:0000259" key="7">
    <source>
        <dbReference type="Pfam" id="PF01555"/>
    </source>
</evidence>
<evidence type="ECO:0000256" key="4">
    <source>
        <dbReference type="ARBA" id="ARBA00022691"/>
    </source>
</evidence>
<dbReference type="PANTHER" id="PTHR13370">
    <property type="entry name" value="RNA METHYLASE-RELATED"/>
    <property type="match status" value="1"/>
</dbReference>
<dbReference type="EMBL" id="FOHU01000011">
    <property type="protein sequence ID" value="SET46041.1"/>
    <property type="molecule type" value="Genomic_DNA"/>
</dbReference>
<dbReference type="GO" id="GO:0008170">
    <property type="term" value="F:N-methyltransferase activity"/>
    <property type="evidence" value="ECO:0007669"/>
    <property type="project" value="InterPro"/>
</dbReference>
<dbReference type="InterPro" id="IPR001091">
    <property type="entry name" value="RM_Methyltransferase"/>
</dbReference>
<dbReference type="Gene3D" id="3.40.50.150">
    <property type="entry name" value="Vaccinia Virus protein VP39"/>
    <property type="match status" value="1"/>
</dbReference>
<dbReference type="AlphaFoldDB" id="A0A1I0EKQ7"/>
<dbReference type="InterPro" id="IPR002052">
    <property type="entry name" value="DNA_methylase_N6_adenine_CS"/>
</dbReference>
<dbReference type="InterPro" id="IPR002295">
    <property type="entry name" value="N4/N6-MTase_EcoPI_Mod-like"/>
</dbReference>
<keyword evidence="5" id="KW-0680">Restriction system</keyword>
<protein>
    <recommendedName>
        <fullName evidence="6">Methyltransferase</fullName>
        <ecNumber evidence="6">2.1.1.-</ecNumber>
    </recommendedName>
</protein>
<evidence type="ECO:0000256" key="5">
    <source>
        <dbReference type="ARBA" id="ARBA00022747"/>
    </source>
</evidence>
<dbReference type="Proteomes" id="UP000199568">
    <property type="component" value="Unassembled WGS sequence"/>
</dbReference>
<dbReference type="Pfam" id="PF01555">
    <property type="entry name" value="N6_N4_Mtase"/>
    <property type="match status" value="1"/>
</dbReference>
<dbReference type="InterPro" id="IPR029063">
    <property type="entry name" value="SAM-dependent_MTases_sf"/>
</dbReference>
<dbReference type="GO" id="GO:0009307">
    <property type="term" value="P:DNA restriction-modification system"/>
    <property type="evidence" value="ECO:0007669"/>
    <property type="project" value="UniProtKB-KW"/>
</dbReference>
<accession>A0A1I0EKQ7</accession>
<dbReference type="EC" id="2.1.1.-" evidence="6"/>
<evidence type="ECO:0000256" key="3">
    <source>
        <dbReference type="ARBA" id="ARBA00022679"/>
    </source>
</evidence>
<dbReference type="GO" id="GO:0009007">
    <property type="term" value="F:site-specific DNA-methyltransferase (adenine-specific) activity"/>
    <property type="evidence" value="ECO:0007669"/>
    <property type="project" value="TreeGrafter"/>
</dbReference>
<feature type="domain" description="DNA methylase N-4/N-6" evidence="7">
    <location>
        <begin position="44"/>
        <end position="343"/>
    </location>
</feature>
<dbReference type="GO" id="GO:0032259">
    <property type="term" value="P:methylation"/>
    <property type="evidence" value="ECO:0007669"/>
    <property type="project" value="UniProtKB-KW"/>
</dbReference>
<dbReference type="SUPFAM" id="SSF53335">
    <property type="entry name" value="S-adenosyl-L-methionine-dependent methyltransferases"/>
    <property type="match status" value="1"/>
</dbReference>
<evidence type="ECO:0000256" key="1">
    <source>
        <dbReference type="ARBA" id="ARBA00006594"/>
    </source>
</evidence>
<evidence type="ECO:0000313" key="9">
    <source>
        <dbReference type="Proteomes" id="UP000199568"/>
    </source>
</evidence>
<keyword evidence="3 8" id="KW-0808">Transferase</keyword>
<keyword evidence="2 8" id="KW-0489">Methyltransferase</keyword>
<dbReference type="PIRSF" id="PIRSF015855">
    <property type="entry name" value="TypeIII_Mtase_mKpnI"/>
    <property type="match status" value="1"/>
</dbReference>
<keyword evidence="4" id="KW-0949">S-adenosyl-L-methionine</keyword>
<evidence type="ECO:0000256" key="2">
    <source>
        <dbReference type="ARBA" id="ARBA00022603"/>
    </source>
</evidence>
<dbReference type="RefSeq" id="WP_244272709.1">
    <property type="nucleotide sequence ID" value="NZ_FOHU01000011.1"/>
</dbReference>
<dbReference type="STRING" id="426128.SAMN05660297_02467"/>
<comment type="similarity">
    <text evidence="1 6">Belongs to the N(4)/N(6)-methyltransferase family.</text>
</comment>